<dbReference type="InterPro" id="IPR009057">
    <property type="entry name" value="Homeodomain-like_sf"/>
</dbReference>
<dbReference type="SUPFAM" id="SSF46689">
    <property type="entry name" value="Homeodomain-like"/>
    <property type="match status" value="1"/>
</dbReference>
<dbReference type="EMBL" id="JARXHW010000034">
    <property type="protein sequence ID" value="MDQ8208585.1"/>
    <property type="molecule type" value="Genomic_DNA"/>
</dbReference>
<dbReference type="InterPro" id="IPR018062">
    <property type="entry name" value="HTH_AraC-typ_CS"/>
</dbReference>
<protein>
    <submittedName>
        <fullName evidence="5">AraC family transcriptional regulator</fullName>
    </submittedName>
</protein>
<feature type="domain" description="HTH araC/xylS-type" evidence="4">
    <location>
        <begin position="189"/>
        <end position="288"/>
    </location>
</feature>
<dbReference type="PANTHER" id="PTHR43280:SF2">
    <property type="entry name" value="HTH-TYPE TRANSCRIPTIONAL REGULATOR EXSA"/>
    <property type="match status" value="1"/>
</dbReference>
<accession>A0ABU1AWR6</accession>
<dbReference type="InterPro" id="IPR018060">
    <property type="entry name" value="HTH_AraC"/>
</dbReference>
<keyword evidence="1" id="KW-0805">Transcription regulation</keyword>
<organism evidence="5 6">
    <name type="scientific">Thalassobacterium maritimum</name>
    <dbReference type="NCBI Taxonomy" id="3041265"/>
    <lineage>
        <taxon>Bacteria</taxon>
        <taxon>Pseudomonadati</taxon>
        <taxon>Verrucomicrobiota</taxon>
        <taxon>Opitutia</taxon>
        <taxon>Puniceicoccales</taxon>
        <taxon>Coraliomargaritaceae</taxon>
        <taxon>Thalassobacterium</taxon>
    </lineage>
</organism>
<dbReference type="SMART" id="SM00342">
    <property type="entry name" value="HTH_ARAC"/>
    <property type="match status" value="1"/>
</dbReference>
<comment type="caution">
    <text evidence="5">The sequence shown here is derived from an EMBL/GenBank/DDBJ whole genome shotgun (WGS) entry which is preliminary data.</text>
</comment>
<sequence>MGDKNSQLKIPLTDWASLTCALIWIYDSRVPSAAYRRNIASGQESVAWFVRQGEATVRTAKQEWRVRPGEWFFLPETDYWQDFTQDFEILSIRFKAAWVTGTPIFHHRDGIRLKGEDYPQLENKATPLRRAFAKHFPNQGRNLRAASAAPGLYFKLQRSLMSWLHVYAETLLAEGRVPTRLSPTDPRMLTVARYLENWPLREALNEDELAGQMNLSTRQLSRLYLNDFGKTPIRYFNDRKLLSAKSALEGQENTVKEIAFEHGFKSLSHFSTWFRKQCGQSPRDYRKAH</sequence>
<dbReference type="Gene3D" id="1.10.10.60">
    <property type="entry name" value="Homeodomain-like"/>
    <property type="match status" value="1"/>
</dbReference>
<reference evidence="5 6" key="1">
    <citation type="submission" date="2023-04" db="EMBL/GenBank/DDBJ databases">
        <title>A novel bacteria isolated from coastal sediment.</title>
        <authorList>
            <person name="Liu X.-J."/>
            <person name="Du Z.-J."/>
        </authorList>
    </citation>
    <scope>NUCLEOTIDE SEQUENCE [LARGE SCALE GENOMIC DNA]</scope>
    <source>
        <strain evidence="5 6">SDUM461003</strain>
    </source>
</reference>
<evidence type="ECO:0000259" key="4">
    <source>
        <dbReference type="PROSITE" id="PS01124"/>
    </source>
</evidence>
<keyword evidence="2" id="KW-0238">DNA-binding</keyword>
<dbReference type="Proteomes" id="UP001225316">
    <property type="component" value="Unassembled WGS sequence"/>
</dbReference>
<evidence type="ECO:0000313" key="5">
    <source>
        <dbReference type="EMBL" id="MDQ8208585.1"/>
    </source>
</evidence>
<proteinExistence type="predicted"/>
<evidence type="ECO:0000313" key="6">
    <source>
        <dbReference type="Proteomes" id="UP001225316"/>
    </source>
</evidence>
<evidence type="ECO:0000256" key="1">
    <source>
        <dbReference type="ARBA" id="ARBA00023015"/>
    </source>
</evidence>
<dbReference type="Pfam" id="PF12833">
    <property type="entry name" value="HTH_18"/>
    <property type="match status" value="1"/>
</dbReference>
<dbReference type="PROSITE" id="PS00041">
    <property type="entry name" value="HTH_ARAC_FAMILY_1"/>
    <property type="match status" value="1"/>
</dbReference>
<evidence type="ECO:0000256" key="3">
    <source>
        <dbReference type="ARBA" id="ARBA00023163"/>
    </source>
</evidence>
<keyword evidence="3" id="KW-0804">Transcription</keyword>
<dbReference type="InterPro" id="IPR020449">
    <property type="entry name" value="Tscrpt_reg_AraC-type_HTH"/>
</dbReference>
<dbReference type="PRINTS" id="PR00032">
    <property type="entry name" value="HTHARAC"/>
</dbReference>
<name>A0ABU1AWR6_9BACT</name>
<dbReference type="PROSITE" id="PS01124">
    <property type="entry name" value="HTH_ARAC_FAMILY_2"/>
    <property type="match status" value="1"/>
</dbReference>
<keyword evidence="6" id="KW-1185">Reference proteome</keyword>
<dbReference type="PANTHER" id="PTHR43280">
    <property type="entry name" value="ARAC-FAMILY TRANSCRIPTIONAL REGULATOR"/>
    <property type="match status" value="1"/>
</dbReference>
<dbReference type="RefSeq" id="WP_308951207.1">
    <property type="nucleotide sequence ID" value="NZ_JARXHW010000034.1"/>
</dbReference>
<evidence type="ECO:0000256" key="2">
    <source>
        <dbReference type="ARBA" id="ARBA00023125"/>
    </source>
</evidence>
<gene>
    <name evidence="5" type="ORF">QEH52_13755</name>
</gene>